<comment type="caution">
    <text evidence="2">The sequence shown here is derived from an EMBL/GenBank/DDBJ whole genome shotgun (WGS) entry which is preliminary data.</text>
</comment>
<evidence type="ECO:0000256" key="1">
    <source>
        <dbReference type="SAM" id="MobiDB-lite"/>
    </source>
</evidence>
<organism evidence="2 3">
    <name type="scientific">Stenotrophomonas nitritireducens</name>
    <dbReference type="NCBI Taxonomy" id="83617"/>
    <lineage>
        <taxon>Bacteria</taxon>
        <taxon>Pseudomonadati</taxon>
        <taxon>Pseudomonadota</taxon>
        <taxon>Gammaproteobacteria</taxon>
        <taxon>Lysobacterales</taxon>
        <taxon>Lysobacteraceae</taxon>
        <taxon>Stenotrophomonas</taxon>
    </lineage>
</organism>
<reference evidence="2 3" key="1">
    <citation type="submission" date="2015-05" db="EMBL/GenBank/DDBJ databases">
        <title>Genome sequencing and analysis of members of genus Stenotrophomonas.</title>
        <authorList>
            <person name="Patil P.P."/>
            <person name="Midha S."/>
            <person name="Patil P.B."/>
        </authorList>
    </citation>
    <scope>NUCLEOTIDE SEQUENCE [LARGE SCALE GENOMIC DNA]</scope>
    <source>
        <strain evidence="2 3">DSM 12575</strain>
    </source>
</reference>
<dbReference type="EMBL" id="LDJG01000027">
    <property type="protein sequence ID" value="KRG54895.1"/>
    <property type="molecule type" value="Genomic_DNA"/>
</dbReference>
<gene>
    <name evidence="2" type="ORF">ABB22_15260</name>
</gene>
<keyword evidence="3" id="KW-1185">Reference proteome</keyword>
<evidence type="ECO:0008006" key="4">
    <source>
        <dbReference type="Google" id="ProtNLM"/>
    </source>
</evidence>
<dbReference type="Proteomes" id="UP000050902">
    <property type="component" value="Unassembled WGS sequence"/>
</dbReference>
<feature type="compositionally biased region" description="Low complexity" evidence="1">
    <location>
        <begin position="53"/>
        <end position="70"/>
    </location>
</feature>
<feature type="region of interest" description="Disordered" evidence="1">
    <location>
        <begin position="26"/>
        <end position="70"/>
    </location>
</feature>
<evidence type="ECO:0000313" key="2">
    <source>
        <dbReference type="EMBL" id="KRG54895.1"/>
    </source>
</evidence>
<evidence type="ECO:0000313" key="3">
    <source>
        <dbReference type="Proteomes" id="UP000050902"/>
    </source>
</evidence>
<proteinExistence type="predicted"/>
<protein>
    <recommendedName>
        <fullName evidence="4">Secreted protein</fullName>
    </recommendedName>
</protein>
<accession>A0ABR5NGN8</accession>
<name>A0ABR5NGN8_9GAMM</name>
<sequence>MPAATRPCTGWWPAWRRWRSVWCCSSGETAPPQERPQPGALPARSTGTVRPYLSRSSASTSSGASGALST</sequence>